<accession>A0A0K2RXQ0</accession>
<keyword evidence="2 3" id="KW-0378">Hydrolase</keyword>
<dbReference type="AlphaFoldDB" id="A0A0K2RXQ0"/>
<feature type="active site" description="Proton acceptor" evidence="3">
    <location>
        <position position="93"/>
    </location>
</feature>
<dbReference type="Proteomes" id="UP000066203">
    <property type="component" value="Chromosome"/>
</dbReference>
<dbReference type="InterPro" id="IPR029001">
    <property type="entry name" value="ITPase-like_fam"/>
</dbReference>
<comment type="caution">
    <text evidence="3">Lacks conserved residue(s) required for the propagation of feature annotation.</text>
</comment>
<dbReference type="CDD" id="cd00555">
    <property type="entry name" value="Maf"/>
    <property type="match status" value="1"/>
</dbReference>
<dbReference type="GO" id="GO:0005737">
    <property type="term" value="C:cytoplasm"/>
    <property type="evidence" value="ECO:0007669"/>
    <property type="project" value="UniProtKB-SubCell"/>
</dbReference>
<evidence type="ECO:0000256" key="1">
    <source>
        <dbReference type="ARBA" id="ARBA00001968"/>
    </source>
</evidence>
<dbReference type="NCBIfam" id="TIGR00172">
    <property type="entry name" value="maf"/>
    <property type="match status" value="1"/>
</dbReference>
<evidence type="ECO:0000256" key="2">
    <source>
        <dbReference type="ARBA" id="ARBA00022801"/>
    </source>
</evidence>
<protein>
    <recommendedName>
        <fullName evidence="3">Nucleoside triphosphate pyrophosphatase</fullName>
        <ecNumber evidence="3">3.6.1.9</ecNumber>
    </recommendedName>
    <alternativeName>
        <fullName evidence="3">Nucleotide pyrophosphatase</fullName>
        <shortName evidence="3">Nucleotide PPase</shortName>
    </alternativeName>
</protein>
<organism evidence="4">
    <name type="scientific">Rothia mucilaginosa</name>
    <dbReference type="NCBI Taxonomy" id="43675"/>
    <lineage>
        <taxon>Bacteria</taxon>
        <taxon>Bacillati</taxon>
        <taxon>Actinomycetota</taxon>
        <taxon>Actinomycetes</taxon>
        <taxon>Micrococcales</taxon>
        <taxon>Micrococcaceae</taxon>
        <taxon>Rothia</taxon>
    </lineage>
</organism>
<dbReference type="EMBL" id="AP014938">
    <property type="protein sequence ID" value="BAS19599.1"/>
    <property type="molecule type" value="Genomic_DNA"/>
</dbReference>
<evidence type="ECO:0000313" key="4">
    <source>
        <dbReference type="EMBL" id="BAS19599.1"/>
    </source>
</evidence>
<name>A0A0K2RXQ0_9MICC</name>
<gene>
    <name evidence="4" type="ORF">RM6536_0352</name>
</gene>
<sequence>MTTSASPTRLILASASPARRKLLEDSRIAFTVRVSSVDEDAALATANEQARAQGRAGLTPAETASLLAQLKAQAVAAELAAEGVRDALVLGCDSVFEFEGVAYGKPHTAEAARERISAMSGNYGVLHTGHALVDLRDIEPGAELPAASELPTVAELPAVAELCSATVHFDTLSPEEIEAYIATGEPLWVAGSFTLDGYGSAFIRGIEGEFHTVVGLSIHALRDMLRRREVAVTELWLAPEDED</sequence>
<dbReference type="Pfam" id="PF02545">
    <property type="entry name" value="Maf"/>
    <property type="match status" value="1"/>
</dbReference>
<dbReference type="InterPro" id="IPR003697">
    <property type="entry name" value="Maf-like"/>
</dbReference>
<dbReference type="GO" id="GO:0047429">
    <property type="term" value="F:nucleoside triphosphate diphosphatase activity"/>
    <property type="evidence" value="ECO:0007669"/>
    <property type="project" value="UniProtKB-EC"/>
</dbReference>
<keyword evidence="3" id="KW-0546">Nucleotide metabolism</keyword>
<reference evidence="5" key="1">
    <citation type="submission" date="2015-08" db="EMBL/GenBank/DDBJ databases">
        <title>Complete genome sequence of Rothia mucilaginosa strain NUM-Rm6536.</title>
        <authorList>
            <person name="Nambu T."/>
        </authorList>
    </citation>
    <scope>NUCLEOTIDE SEQUENCE [LARGE SCALE GENOMIC DNA]</scope>
    <source>
        <strain evidence="5">NUM-Rm6536</strain>
    </source>
</reference>
<dbReference type="GO" id="GO:0009117">
    <property type="term" value="P:nucleotide metabolic process"/>
    <property type="evidence" value="ECO:0007669"/>
    <property type="project" value="UniProtKB-KW"/>
</dbReference>
<comment type="function">
    <text evidence="3">Nucleoside triphosphate pyrophosphatase. May have a dual role in cell division arrest and in preventing the incorporation of modified nucleotides into cellular nucleic acids.</text>
</comment>
<dbReference type="Gene3D" id="3.90.950.10">
    <property type="match status" value="1"/>
</dbReference>
<comment type="catalytic activity">
    <reaction evidence="3">
        <text>a ribonucleoside 5'-triphosphate + H2O = a ribonucleoside 5'-phosphate + diphosphate + H(+)</text>
        <dbReference type="Rhea" id="RHEA:23996"/>
        <dbReference type="ChEBI" id="CHEBI:15377"/>
        <dbReference type="ChEBI" id="CHEBI:15378"/>
        <dbReference type="ChEBI" id="CHEBI:33019"/>
        <dbReference type="ChEBI" id="CHEBI:58043"/>
        <dbReference type="ChEBI" id="CHEBI:61557"/>
        <dbReference type="EC" id="3.6.1.9"/>
    </reaction>
</comment>
<dbReference type="RefSeq" id="WP_060823791.1">
    <property type="nucleotide sequence ID" value="NZ_AP014938.1"/>
</dbReference>
<dbReference type="SUPFAM" id="SSF52972">
    <property type="entry name" value="ITPase-like"/>
    <property type="match status" value="1"/>
</dbReference>
<dbReference type="PIRSF" id="PIRSF006305">
    <property type="entry name" value="Maf"/>
    <property type="match status" value="1"/>
</dbReference>
<comment type="catalytic activity">
    <reaction evidence="3">
        <text>a 2'-deoxyribonucleoside 5'-triphosphate + H2O = a 2'-deoxyribonucleoside 5'-phosphate + diphosphate + H(+)</text>
        <dbReference type="Rhea" id="RHEA:44644"/>
        <dbReference type="ChEBI" id="CHEBI:15377"/>
        <dbReference type="ChEBI" id="CHEBI:15378"/>
        <dbReference type="ChEBI" id="CHEBI:33019"/>
        <dbReference type="ChEBI" id="CHEBI:61560"/>
        <dbReference type="ChEBI" id="CHEBI:65317"/>
        <dbReference type="EC" id="3.6.1.9"/>
    </reaction>
</comment>
<dbReference type="HAMAP" id="MF_00528">
    <property type="entry name" value="Maf"/>
    <property type="match status" value="1"/>
</dbReference>
<comment type="cofactor">
    <cofactor evidence="1 3">
        <name>a divalent metal cation</name>
        <dbReference type="ChEBI" id="CHEBI:60240"/>
    </cofactor>
</comment>
<comment type="similarity">
    <text evidence="3">Belongs to the Maf family.</text>
</comment>
<comment type="subcellular location">
    <subcellularLocation>
        <location evidence="3">Cytoplasm</location>
    </subcellularLocation>
</comment>
<evidence type="ECO:0000256" key="3">
    <source>
        <dbReference type="HAMAP-Rule" id="MF_00528"/>
    </source>
</evidence>
<dbReference type="PANTHER" id="PTHR43213:SF5">
    <property type="entry name" value="BIFUNCTIONAL DTTP_UTP PYROPHOSPHATASE_METHYLTRANSFERASE PROTEIN-RELATED"/>
    <property type="match status" value="1"/>
</dbReference>
<dbReference type="EC" id="3.6.1.9" evidence="3"/>
<dbReference type="PATRIC" id="fig|43675.28.peg.355"/>
<proteinExistence type="inferred from homology"/>
<evidence type="ECO:0000313" key="5">
    <source>
        <dbReference type="Proteomes" id="UP000066203"/>
    </source>
</evidence>
<keyword evidence="3" id="KW-0963">Cytoplasm</keyword>
<dbReference type="PANTHER" id="PTHR43213">
    <property type="entry name" value="BIFUNCTIONAL DTTP/UTP PYROPHOSPHATASE/METHYLTRANSFERASE PROTEIN-RELATED"/>
    <property type="match status" value="1"/>
</dbReference>